<dbReference type="Pfam" id="PF01943">
    <property type="entry name" value="Polysacc_synt"/>
    <property type="match status" value="1"/>
</dbReference>
<name>A0A919S072_9CLOT</name>
<dbReference type="CDD" id="cd13124">
    <property type="entry name" value="MATE_SpoVB_like"/>
    <property type="match status" value="1"/>
</dbReference>
<evidence type="ECO:0000313" key="7">
    <source>
        <dbReference type="EMBL" id="GIM29541.1"/>
    </source>
</evidence>
<feature type="transmembrane region" description="Helical" evidence="6">
    <location>
        <begin position="444"/>
        <end position="467"/>
    </location>
</feature>
<dbReference type="RefSeq" id="WP_212904236.1">
    <property type="nucleotide sequence ID" value="NZ_BOPZ01000019.1"/>
</dbReference>
<comment type="caution">
    <text evidence="7">The sequence shown here is derived from an EMBL/GenBank/DDBJ whole genome shotgun (WGS) entry which is preliminary data.</text>
</comment>
<comment type="subcellular location">
    <subcellularLocation>
        <location evidence="1">Cell membrane</location>
        <topology evidence="1">Multi-pass membrane protein</topology>
    </subcellularLocation>
</comment>
<keyword evidence="5 6" id="KW-0472">Membrane</keyword>
<feature type="transmembrane region" description="Helical" evidence="6">
    <location>
        <begin position="285"/>
        <end position="305"/>
    </location>
</feature>
<dbReference type="AlphaFoldDB" id="A0A919S072"/>
<feature type="transmembrane region" description="Helical" evidence="6">
    <location>
        <begin position="358"/>
        <end position="378"/>
    </location>
</feature>
<evidence type="ECO:0000256" key="5">
    <source>
        <dbReference type="ARBA" id="ARBA00023136"/>
    </source>
</evidence>
<keyword evidence="8" id="KW-1185">Reference proteome</keyword>
<evidence type="ECO:0000256" key="1">
    <source>
        <dbReference type="ARBA" id="ARBA00004651"/>
    </source>
</evidence>
<dbReference type="InterPro" id="IPR002797">
    <property type="entry name" value="Polysacc_synth"/>
</dbReference>
<dbReference type="InterPro" id="IPR024923">
    <property type="entry name" value="PG_synth_SpoVB"/>
</dbReference>
<evidence type="ECO:0000256" key="6">
    <source>
        <dbReference type="SAM" id="Phobius"/>
    </source>
</evidence>
<dbReference type="GO" id="GO:0005886">
    <property type="term" value="C:plasma membrane"/>
    <property type="evidence" value="ECO:0007669"/>
    <property type="project" value="UniProtKB-SubCell"/>
</dbReference>
<feature type="transmembrane region" description="Helical" evidence="6">
    <location>
        <begin position="160"/>
        <end position="179"/>
    </location>
</feature>
<evidence type="ECO:0000256" key="3">
    <source>
        <dbReference type="ARBA" id="ARBA00022692"/>
    </source>
</evidence>
<dbReference type="Proteomes" id="UP000679179">
    <property type="component" value="Unassembled WGS sequence"/>
</dbReference>
<feature type="transmembrane region" description="Helical" evidence="6">
    <location>
        <begin position="487"/>
        <end position="508"/>
    </location>
</feature>
<evidence type="ECO:0000256" key="4">
    <source>
        <dbReference type="ARBA" id="ARBA00022989"/>
    </source>
</evidence>
<feature type="transmembrane region" description="Helical" evidence="6">
    <location>
        <begin position="49"/>
        <end position="69"/>
    </location>
</feature>
<dbReference type="EMBL" id="BOPZ01000019">
    <property type="protein sequence ID" value="GIM29541.1"/>
    <property type="molecule type" value="Genomic_DNA"/>
</dbReference>
<organism evidence="7 8">
    <name type="scientific">Clostridium polyendosporum</name>
    <dbReference type="NCBI Taxonomy" id="69208"/>
    <lineage>
        <taxon>Bacteria</taxon>
        <taxon>Bacillati</taxon>
        <taxon>Bacillota</taxon>
        <taxon>Clostridia</taxon>
        <taxon>Eubacteriales</taxon>
        <taxon>Clostridiaceae</taxon>
        <taxon>Clostridium</taxon>
    </lineage>
</organism>
<feature type="transmembrane region" description="Helical" evidence="6">
    <location>
        <begin position="90"/>
        <end position="112"/>
    </location>
</feature>
<dbReference type="PIRSF" id="PIRSF038958">
    <property type="entry name" value="PG_synth_SpoVB"/>
    <property type="match status" value="1"/>
</dbReference>
<keyword evidence="3 6" id="KW-0812">Transmembrane</keyword>
<feature type="transmembrane region" description="Helical" evidence="6">
    <location>
        <begin position="185"/>
        <end position="206"/>
    </location>
</feature>
<sequence>MKEQSTTRGFAILSLAGILAKLLSLLYVPLLQGLIGTGGYGIYQKTYEIFVFLYAVLNLGMQTAIAKYVSELEAMGNHRDALRTFRLSRTLLLVFGTLLTVLLIVSAKFIAYKSENPNIYIGLIVLAPAIALTSVLCSYRGYFQGRNLMTPLAVSQVLEQLVNVALSLIFAFYLMKYGIEYGSAGATLGTSIGALIAIYYLIFITVSKKIESGIKNTDTSLKRLRGKVIIKRLITYGFPIALSAGLQNFGAVVDMFNVNARLIYAGFSTSQADELYGILGFYKTLLYVPLIIITALGTAVMPAISKALVLKDKNTIREKILFAIRMTYTVTVPAAFGLAVLSSEIYKVLFGIPQGYELMLYGSIVVIFMAVVQIQNTVLQSINQFYFVVISLLIGIIFKITSNYILIGYRDINIRGAVVGGVLCFLVPMILNHTRVCRVLKIKFSLITLALKPIISSLVMAIFIYASKTLFFGTTSYIIGTGRFINVVPLLLTIVVGAFVYIYVMIYIGGVRKKELEGLSPKALRLLPGFMKKNLR</sequence>
<evidence type="ECO:0000256" key="2">
    <source>
        <dbReference type="ARBA" id="ARBA00022475"/>
    </source>
</evidence>
<protein>
    <submittedName>
        <fullName evidence="7">Stage V sporulation protein B</fullName>
    </submittedName>
</protein>
<keyword evidence="4 6" id="KW-1133">Transmembrane helix</keyword>
<evidence type="ECO:0000313" key="8">
    <source>
        <dbReference type="Proteomes" id="UP000679179"/>
    </source>
</evidence>
<feature type="transmembrane region" description="Helical" evidence="6">
    <location>
        <begin position="412"/>
        <end position="432"/>
    </location>
</feature>
<proteinExistence type="predicted"/>
<feature type="transmembrane region" description="Helical" evidence="6">
    <location>
        <begin position="326"/>
        <end position="346"/>
    </location>
</feature>
<dbReference type="PANTHER" id="PTHR30250:SF21">
    <property type="entry name" value="LIPID II FLIPPASE MURJ"/>
    <property type="match status" value="1"/>
</dbReference>
<feature type="transmembrane region" description="Helical" evidence="6">
    <location>
        <begin position="233"/>
        <end position="253"/>
    </location>
</feature>
<feature type="transmembrane region" description="Helical" evidence="6">
    <location>
        <begin position="385"/>
        <end position="406"/>
    </location>
</feature>
<feature type="transmembrane region" description="Helical" evidence="6">
    <location>
        <begin position="118"/>
        <end position="139"/>
    </location>
</feature>
<reference evidence="7" key="1">
    <citation type="submission" date="2021-03" db="EMBL/GenBank/DDBJ databases">
        <title>Taxonomic study of Clostridium polyendosporum from meadow-gley soil under rice.</title>
        <authorList>
            <person name="Kobayashi H."/>
            <person name="Tanizawa Y."/>
            <person name="Yagura M."/>
        </authorList>
    </citation>
    <scope>NUCLEOTIDE SEQUENCE</scope>
    <source>
        <strain evidence="7">JCM 30710</strain>
    </source>
</reference>
<feature type="transmembrane region" description="Helical" evidence="6">
    <location>
        <begin position="9"/>
        <end position="29"/>
    </location>
</feature>
<dbReference type="PANTHER" id="PTHR30250">
    <property type="entry name" value="PST FAMILY PREDICTED COLANIC ACID TRANSPORTER"/>
    <property type="match status" value="1"/>
</dbReference>
<accession>A0A919S072</accession>
<dbReference type="InterPro" id="IPR050833">
    <property type="entry name" value="Poly_Biosynth_Transport"/>
</dbReference>
<keyword evidence="2" id="KW-1003">Cell membrane</keyword>
<gene>
    <name evidence="7" type="ORF">CPJCM30710_22070</name>
</gene>